<organism evidence="2 4">
    <name type="scientific">Enterococcus malodoratus ATCC 43197</name>
    <dbReference type="NCBI Taxonomy" id="1158601"/>
    <lineage>
        <taxon>Bacteria</taxon>
        <taxon>Bacillati</taxon>
        <taxon>Bacillota</taxon>
        <taxon>Bacilli</taxon>
        <taxon>Lactobacillales</taxon>
        <taxon>Enterococcaceae</taxon>
        <taxon>Enterococcus</taxon>
    </lineage>
</organism>
<accession>R2QSJ1</accession>
<name>R2QSJ1_9ENTE</name>
<evidence type="ECO:0008006" key="6">
    <source>
        <dbReference type="Google" id="ProtNLM"/>
    </source>
</evidence>
<feature type="region of interest" description="Disordered" evidence="1">
    <location>
        <begin position="197"/>
        <end position="228"/>
    </location>
</feature>
<gene>
    <name evidence="3" type="ORF">I585_01206</name>
    <name evidence="2" type="ORF">UAI_04527</name>
</gene>
<dbReference type="EMBL" id="AJAK01000032">
    <property type="protein sequence ID" value="EOH71571.1"/>
    <property type="molecule type" value="Genomic_DNA"/>
</dbReference>
<keyword evidence="5" id="KW-1185">Reference proteome</keyword>
<dbReference type="Proteomes" id="UP000014148">
    <property type="component" value="Unassembled WGS sequence"/>
</dbReference>
<dbReference type="Proteomes" id="UP000013783">
    <property type="component" value="Unassembled WGS sequence"/>
</dbReference>
<protein>
    <recommendedName>
        <fullName evidence="6">DUF2922 family protein</fullName>
    </recommendedName>
</protein>
<dbReference type="OrthoDB" id="2194955at2"/>
<dbReference type="RefSeq" id="WP_010743291.1">
    <property type="nucleotide sequence ID" value="NZ_KB946253.1"/>
</dbReference>
<evidence type="ECO:0000313" key="2">
    <source>
        <dbReference type="EMBL" id="EOH71571.1"/>
    </source>
</evidence>
<comment type="caution">
    <text evidence="2">The sequence shown here is derived from an EMBL/GenBank/DDBJ whole genome shotgun (WGS) entry which is preliminary data.</text>
</comment>
<feature type="compositionally biased region" description="Basic and acidic residues" evidence="1">
    <location>
        <begin position="219"/>
        <end position="228"/>
    </location>
</feature>
<evidence type="ECO:0000313" key="4">
    <source>
        <dbReference type="Proteomes" id="UP000013783"/>
    </source>
</evidence>
<sequence length="228" mass="25696">MFTLDAEFEKSNGKHHHLRLSDFDPTKTAEEIKSSLEKLTKLNLFEKEGTGLFKKVLHATVIEKKVTTIFDDSKKKKKRGKDPLSQLMEAASHSVVEPAAVKEVPVLEPESVKAVVDLATLRIPQDLRITEERIEPDRLIQTIELPRGIDPWKMNESQAFGLVVACMPAKAKLINVEVDDKSIPARLIVTESVAESGLPPELPVNTKSPPEKPKKKRTRLLDRIRKRE</sequence>
<proteinExistence type="predicted"/>
<dbReference type="EMBL" id="ASWA01000002">
    <property type="protein sequence ID" value="EOT69739.1"/>
    <property type="molecule type" value="Genomic_DNA"/>
</dbReference>
<dbReference type="InterPro" id="IPR021321">
    <property type="entry name" value="DUF2922"/>
</dbReference>
<reference evidence="3 5" key="2">
    <citation type="submission" date="2013-03" db="EMBL/GenBank/DDBJ databases">
        <title>The Genome Sequence of Enterococcus malodoratus ATCC_43197 (PacBio/Illumina hybrid assembly).</title>
        <authorList>
            <consortium name="The Broad Institute Genomics Platform"/>
            <consortium name="The Broad Institute Genome Sequencing Center for Infectious Disease"/>
            <person name="Earl A."/>
            <person name="Russ C."/>
            <person name="Gilmore M."/>
            <person name="Surin D."/>
            <person name="Walker B."/>
            <person name="Young S."/>
            <person name="Zeng Q."/>
            <person name="Gargeya S."/>
            <person name="Fitzgerald M."/>
            <person name="Haas B."/>
            <person name="Abouelleil A."/>
            <person name="Allen A.W."/>
            <person name="Alvarado L."/>
            <person name="Arachchi H.M."/>
            <person name="Berlin A.M."/>
            <person name="Chapman S.B."/>
            <person name="Gainer-Dewar J."/>
            <person name="Goldberg J."/>
            <person name="Griggs A."/>
            <person name="Gujja S."/>
            <person name="Hansen M."/>
            <person name="Howarth C."/>
            <person name="Imamovic A."/>
            <person name="Ireland A."/>
            <person name="Larimer J."/>
            <person name="McCowan C."/>
            <person name="Murphy C."/>
            <person name="Pearson M."/>
            <person name="Poon T.W."/>
            <person name="Priest M."/>
            <person name="Roberts A."/>
            <person name="Saif S."/>
            <person name="Shea T."/>
            <person name="Sisk P."/>
            <person name="Sykes S."/>
            <person name="Wortman J."/>
            <person name="Nusbaum C."/>
            <person name="Birren B."/>
        </authorList>
    </citation>
    <scope>NUCLEOTIDE SEQUENCE [LARGE SCALE GENOMIC DNA]</scope>
    <source>
        <strain evidence="3 5">ATCC 43197</strain>
    </source>
</reference>
<dbReference type="Pfam" id="PF11148">
    <property type="entry name" value="DUF2922"/>
    <property type="match status" value="1"/>
</dbReference>
<evidence type="ECO:0000313" key="3">
    <source>
        <dbReference type="EMBL" id="EOT69739.1"/>
    </source>
</evidence>
<dbReference type="AlphaFoldDB" id="R2QSJ1"/>
<dbReference type="eggNOG" id="ENOG5030681">
    <property type="taxonomic scope" value="Bacteria"/>
</dbReference>
<evidence type="ECO:0000313" key="5">
    <source>
        <dbReference type="Proteomes" id="UP000014148"/>
    </source>
</evidence>
<dbReference type="PATRIC" id="fig|1158601.3.peg.4487"/>
<reference evidence="2 4" key="1">
    <citation type="submission" date="2013-02" db="EMBL/GenBank/DDBJ databases">
        <title>The Genome Sequence of Enterococcus malodoratus ATCC_43197.</title>
        <authorList>
            <consortium name="The Broad Institute Genome Sequencing Platform"/>
            <consortium name="The Broad Institute Genome Sequencing Center for Infectious Disease"/>
            <person name="Earl A.M."/>
            <person name="Gilmore M.S."/>
            <person name="Lebreton F."/>
            <person name="Walker B."/>
            <person name="Young S.K."/>
            <person name="Zeng Q."/>
            <person name="Gargeya S."/>
            <person name="Fitzgerald M."/>
            <person name="Haas B."/>
            <person name="Abouelleil A."/>
            <person name="Alvarado L."/>
            <person name="Arachchi H.M."/>
            <person name="Berlin A.M."/>
            <person name="Chapman S.B."/>
            <person name="Dewar J."/>
            <person name="Goldberg J."/>
            <person name="Griggs A."/>
            <person name="Gujja S."/>
            <person name="Hansen M."/>
            <person name="Howarth C."/>
            <person name="Imamovic A."/>
            <person name="Larimer J."/>
            <person name="McCowan C."/>
            <person name="Murphy C."/>
            <person name="Neiman D."/>
            <person name="Pearson M."/>
            <person name="Priest M."/>
            <person name="Roberts A."/>
            <person name="Saif S."/>
            <person name="Shea T."/>
            <person name="Sisk P."/>
            <person name="Sykes S."/>
            <person name="Wortman J."/>
            <person name="Nusbaum C."/>
            <person name="Birren B."/>
        </authorList>
    </citation>
    <scope>NUCLEOTIDE SEQUENCE [LARGE SCALE GENOMIC DNA]</scope>
    <source>
        <strain evidence="2 4">ATCC 43197</strain>
    </source>
</reference>
<evidence type="ECO:0000256" key="1">
    <source>
        <dbReference type="SAM" id="MobiDB-lite"/>
    </source>
</evidence>